<dbReference type="Proteomes" id="UP001501353">
    <property type="component" value="Unassembled WGS sequence"/>
</dbReference>
<dbReference type="InterPro" id="IPR003695">
    <property type="entry name" value="Ppx_GppA_N"/>
</dbReference>
<dbReference type="PANTHER" id="PTHR30005:SF0">
    <property type="entry name" value="RETROGRADE REGULATION PROTEIN 2"/>
    <property type="match status" value="1"/>
</dbReference>
<keyword evidence="1" id="KW-0378">Hydrolase</keyword>
<proteinExistence type="predicted"/>
<reference evidence="5" key="1">
    <citation type="journal article" date="2019" name="Int. J. Syst. Evol. Microbiol.">
        <title>The Global Catalogue of Microorganisms (GCM) 10K type strain sequencing project: providing services to taxonomists for standard genome sequencing and annotation.</title>
        <authorList>
            <consortium name="The Broad Institute Genomics Platform"/>
            <consortium name="The Broad Institute Genome Sequencing Center for Infectious Disease"/>
            <person name="Wu L."/>
            <person name="Ma J."/>
        </authorList>
    </citation>
    <scope>NUCLEOTIDE SEQUENCE [LARGE SCALE GENOMIC DNA]</scope>
    <source>
        <strain evidence="5">JCM 16673</strain>
    </source>
</reference>
<comment type="caution">
    <text evidence="4">The sequence shown here is derived from an EMBL/GenBank/DDBJ whole genome shotgun (WGS) entry which is preliminary data.</text>
</comment>
<dbReference type="Gene3D" id="3.30.420.150">
    <property type="entry name" value="Exopolyphosphatase. Domain 2"/>
    <property type="match status" value="1"/>
</dbReference>
<dbReference type="CDD" id="cd24053">
    <property type="entry name" value="ASKHA_NBD_EcPPX-GppA-like"/>
    <property type="match status" value="1"/>
</dbReference>
<dbReference type="Pfam" id="PF21447">
    <property type="entry name" value="Ppx-GppA_III"/>
    <property type="match status" value="1"/>
</dbReference>
<feature type="domain" description="Ppx/GppA phosphatase N-terminal" evidence="2">
    <location>
        <begin position="16"/>
        <end position="296"/>
    </location>
</feature>
<evidence type="ECO:0000313" key="4">
    <source>
        <dbReference type="EMBL" id="GAA4034288.1"/>
    </source>
</evidence>
<dbReference type="InterPro" id="IPR048950">
    <property type="entry name" value="Ppx_GppA_C"/>
</dbReference>
<evidence type="ECO:0000259" key="3">
    <source>
        <dbReference type="Pfam" id="PF21447"/>
    </source>
</evidence>
<dbReference type="InterPro" id="IPR043129">
    <property type="entry name" value="ATPase_NBD"/>
</dbReference>
<dbReference type="PIRSF" id="PIRSF001267">
    <property type="entry name" value="Pyrophosphatase_GppA_Ppx"/>
    <property type="match status" value="1"/>
</dbReference>
<feature type="domain" description="Ppx/GppA phosphatase C-terminal" evidence="3">
    <location>
        <begin position="305"/>
        <end position="468"/>
    </location>
</feature>
<dbReference type="Pfam" id="PF02541">
    <property type="entry name" value="Ppx-GppA"/>
    <property type="match status" value="1"/>
</dbReference>
<sequence>MFAAVDLGSNSFRLHIGRHEEGAIRIVKSAREPIRLGAGLDSRGNLTEAAMQSALACLARFADILSAYPLTEVRVVATNTMRIAKNAAQFLPLLEKAMRHPIEIISGEEEGRLIYLGVASSLDIEHERRLVIDIGGGSTELILGHGNEIERVESFGIGTVMQSQTFFPEGRIDAASYDAAILSARSVFEDAAPPYRPHFWNVAYGSSGTIRVIAEVIARNALGDGRLSIAGLHALKSRFIDAGQVSRIELSGMKPERAAVMVGGLAILIGLMEELGVELLAPIEAGLRMGVLWDLQLRGTRRDRRDQSVRAFLQRFQADELRAGQVAEVASSLYAQLKPAGDTYIKPLFWSGLLHEIGIAISHSGYHKHAAYMIEHGDLPGFTTREQRTMSTLILGQKGNLRKLNDALSDADFAKAVLALRLAVMLMHARIGIEPGYLRLKMKTRIDIELRRDLIDQHPTLLYWLEKERESWHEVGIDVGIRHIS</sequence>
<dbReference type="InterPro" id="IPR050273">
    <property type="entry name" value="GppA/Ppx_hydrolase"/>
</dbReference>
<protein>
    <submittedName>
        <fullName evidence="4">Exopolyphosphatase</fullName>
    </submittedName>
</protein>
<keyword evidence="5" id="KW-1185">Reference proteome</keyword>
<evidence type="ECO:0000259" key="2">
    <source>
        <dbReference type="Pfam" id="PF02541"/>
    </source>
</evidence>
<evidence type="ECO:0000256" key="1">
    <source>
        <dbReference type="ARBA" id="ARBA00022801"/>
    </source>
</evidence>
<dbReference type="Gene3D" id="3.30.420.40">
    <property type="match status" value="1"/>
</dbReference>
<dbReference type="SUPFAM" id="SSF109604">
    <property type="entry name" value="HD-domain/PDEase-like"/>
    <property type="match status" value="1"/>
</dbReference>
<organism evidence="4 5">
    <name type="scientific">Actimicrobium antarcticum</name>
    <dbReference type="NCBI Taxonomy" id="1051899"/>
    <lineage>
        <taxon>Bacteria</taxon>
        <taxon>Pseudomonadati</taxon>
        <taxon>Pseudomonadota</taxon>
        <taxon>Betaproteobacteria</taxon>
        <taxon>Burkholderiales</taxon>
        <taxon>Oxalobacteraceae</taxon>
        <taxon>Actimicrobium</taxon>
    </lineage>
</organism>
<gene>
    <name evidence="4" type="primary">ppx</name>
    <name evidence="4" type="ORF">GCM10022212_37040</name>
</gene>
<dbReference type="InterPro" id="IPR030673">
    <property type="entry name" value="PyroPPase_GppA_Ppx"/>
</dbReference>
<dbReference type="SUPFAM" id="SSF53067">
    <property type="entry name" value="Actin-like ATPase domain"/>
    <property type="match status" value="2"/>
</dbReference>
<dbReference type="Gene3D" id="1.10.3210.10">
    <property type="entry name" value="Hypothetical protein af1432"/>
    <property type="match status" value="1"/>
</dbReference>
<name>A0ABP7U152_9BURK</name>
<accession>A0ABP7U152</accession>
<evidence type="ECO:0000313" key="5">
    <source>
        <dbReference type="Proteomes" id="UP001501353"/>
    </source>
</evidence>
<dbReference type="EMBL" id="BAAAZE010000016">
    <property type="protein sequence ID" value="GAA4034288.1"/>
    <property type="molecule type" value="Genomic_DNA"/>
</dbReference>
<dbReference type="PANTHER" id="PTHR30005">
    <property type="entry name" value="EXOPOLYPHOSPHATASE"/>
    <property type="match status" value="1"/>
</dbReference>
<dbReference type="RefSeq" id="WP_344765685.1">
    <property type="nucleotide sequence ID" value="NZ_BAAAZE010000016.1"/>
</dbReference>